<name>A0A5J6WH76_MORMI</name>
<organism evidence="2 3">
    <name type="scientific">Moritella marina ATCC 15381</name>
    <dbReference type="NCBI Taxonomy" id="1202962"/>
    <lineage>
        <taxon>Bacteria</taxon>
        <taxon>Pseudomonadati</taxon>
        <taxon>Pseudomonadota</taxon>
        <taxon>Gammaproteobacteria</taxon>
        <taxon>Alteromonadales</taxon>
        <taxon>Moritellaceae</taxon>
        <taxon>Moritella</taxon>
    </lineage>
</organism>
<evidence type="ECO:0000313" key="3">
    <source>
        <dbReference type="Proteomes" id="UP000327424"/>
    </source>
</evidence>
<dbReference type="EMBL" id="CP044399">
    <property type="protein sequence ID" value="QFI36530.1"/>
    <property type="molecule type" value="Genomic_DNA"/>
</dbReference>
<reference evidence="2 3" key="1">
    <citation type="submission" date="2019-09" db="EMBL/GenBank/DDBJ databases">
        <title>Hybrid Assembly of the complete Genome of the Deep-Sea Bacterium Moritella marina from long Nanopore and Illumina reads.</title>
        <authorList>
            <person name="Magin S."/>
            <person name="Georgoulis A."/>
            <person name="Papadimitriou K."/>
            <person name="Iliakis G."/>
            <person name="Vorgias C.E."/>
        </authorList>
    </citation>
    <scope>NUCLEOTIDE SEQUENCE [LARGE SCALE GENOMIC DNA]</scope>
    <source>
        <strain evidence="2 3">MP-1</strain>
    </source>
</reference>
<evidence type="ECO:0000256" key="1">
    <source>
        <dbReference type="SAM" id="SignalP"/>
    </source>
</evidence>
<keyword evidence="3" id="KW-1185">Reference proteome</keyword>
<accession>A0A5J6WH76</accession>
<feature type="signal peptide" evidence="1">
    <location>
        <begin position="1"/>
        <end position="33"/>
    </location>
</feature>
<gene>
    <name evidence="2" type="ORF">FR932_01155</name>
</gene>
<proteinExistence type="predicted"/>
<dbReference type="RefSeq" id="WP_019628841.1">
    <property type="nucleotide sequence ID" value="NZ_ALOE01000011.1"/>
</dbReference>
<sequence length="439" mass="45925">MTKKTLPTKKMSNNISLLAVSVAFALTAGTAQASMGNLGTTFGLSPVDIASAQSFSLFNSQSSAAYYNPSALATAGQGEVYVGLLSATPDMTAGEQAFDEATQPILAGMNVNVTNLFNFSYPIYFGLIAGIENYGTEMMAFSSSTSETGQLANYGEKPLFVAASGSIQIVPGLTIGGGAQVSLHADAAMNLESELDGTAAGNESVAIAAEPVITPIAGITLDFGRMMCGSDTSCSGNGITFAAAFRGESYGQANIKAAATITQTVTDLPINLLTYDAYQPDIISAGVRIKAGMVSFAFSAEQQNWSDLNALMLNDTVKDQASVGFEDIIIPRAGMELNFNDTVKLMAGASYEVSPLDPEKATLDVNYLSADKLVVGAGISYFHKGTGLTAYPWQIDLAYQLQVLDPTDHTITHQDSANNSSVELEGTVSTISLSFATKF</sequence>
<dbReference type="AlphaFoldDB" id="A0A5J6WH76"/>
<dbReference type="SUPFAM" id="SSF56935">
    <property type="entry name" value="Porins"/>
    <property type="match status" value="1"/>
</dbReference>
<dbReference type="Proteomes" id="UP000327424">
    <property type="component" value="Chromosome"/>
</dbReference>
<protein>
    <recommendedName>
        <fullName evidence="4">Long-chain fatty acid transporter</fullName>
    </recommendedName>
</protein>
<dbReference type="KEGG" id="mmaa:FR932_01155"/>
<dbReference type="Gene3D" id="2.40.160.60">
    <property type="entry name" value="Outer membrane protein transport protein (OMPP1/FadL/TodX)"/>
    <property type="match status" value="1"/>
</dbReference>
<evidence type="ECO:0000313" key="2">
    <source>
        <dbReference type="EMBL" id="QFI36530.1"/>
    </source>
</evidence>
<dbReference type="OrthoDB" id="6079686at2"/>
<keyword evidence="1" id="KW-0732">Signal</keyword>
<feature type="chain" id="PRO_5023859607" description="Long-chain fatty acid transporter" evidence="1">
    <location>
        <begin position="34"/>
        <end position="439"/>
    </location>
</feature>
<evidence type="ECO:0008006" key="4">
    <source>
        <dbReference type="Google" id="ProtNLM"/>
    </source>
</evidence>